<dbReference type="GO" id="GO:0008855">
    <property type="term" value="F:exodeoxyribonuclease VII activity"/>
    <property type="evidence" value="ECO:0007669"/>
    <property type="project" value="UniProtKB-UniRule"/>
</dbReference>
<comment type="function">
    <text evidence="6">Bidirectionally degrades single-stranded DNA into large acid-insoluble oligonucleotides, which are then degraded further into small acid-soluble oligonucleotides.</text>
</comment>
<dbReference type="PANTHER" id="PTHR34137">
    <property type="entry name" value="EXODEOXYRIBONUCLEASE 7 SMALL SUBUNIT"/>
    <property type="match status" value="1"/>
</dbReference>
<dbReference type="HAMAP" id="MF_00337">
    <property type="entry name" value="Exonuc_7_S"/>
    <property type="match status" value="1"/>
</dbReference>
<dbReference type="InterPro" id="IPR037004">
    <property type="entry name" value="Exonuc_VII_ssu_sf"/>
</dbReference>
<reference evidence="7 8" key="2">
    <citation type="journal article" date="2013" name="PLoS ONE">
        <title>INDIGO - INtegrated Data Warehouse of MIcrobial GenOmes with Examples from the Red Sea Extremophiles.</title>
        <authorList>
            <person name="Alam I."/>
            <person name="Antunes A."/>
            <person name="Kamau A.A."/>
            <person name="Ba Alawi W."/>
            <person name="Kalkatawi M."/>
            <person name="Stingl U."/>
            <person name="Bajic V.B."/>
        </authorList>
    </citation>
    <scope>NUCLEOTIDE SEQUENCE [LARGE SCALE GENOMIC DNA]</scope>
    <source>
        <strain evidence="7 8">SSD-17B</strain>
    </source>
</reference>
<dbReference type="PIRSF" id="PIRSF006488">
    <property type="entry name" value="Exonuc_VII_S"/>
    <property type="match status" value="1"/>
</dbReference>
<dbReference type="GO" id="GO:0006308">
    <property type="term" value="P:DNA catabolic process"/>
    <property type="evidence" value="ECO:0007669"/>
    <property type="project" value="UniProtKB-UniRule"/>
</dbReference>
<dbReference type="FunCoup" id="U2FM16">
    <property type="interactions" value="221"/>
</dbReference>
<comment type="subcellular location">
    <subcellularLocation>
        <location evidence="6">Cytoplasm</location>
    </subcellularLocation>
</comment>
<dbReference type="RefSeq" id="WP_008826119.1">
    <property type="nucleotide sequence ID" value="NZ_AFNU02000001.1"/>
</dbReference>
<dbReference type="EMBL" id="AFNU02000001">
    <property type="protein sequence ID" value="ERJ13775.1"/>
    <property type="molecule type" value="Genomic_DNA"/>
</dbReference>
<dbReference type="GO" id="GO:0009318">
    <property type="term" value="C:exodeoxyribonuclease VII complex"/>
    <property type="evidence" value="ECO:0007669"/>
    <property type="project" value="UniProtKB-UniRule"/>
</dbReference>
<keyword evidence="5 6" id="KW-0269">Exonuclease</keyword>
<accession>U2FM16</accession>
<dbReference type="eggNOG" id="COG1722">
    <property type="taxonomic scope" value="Bacteria"/>
</dbReference>
<evidence type="ECO:0000256" key="2">
    <source>
        <dbReference type="ARBA" id="ARBA00022490"/>
    </source>
</evidence>
<dbReference type="OrthoDB" id="9798666at2"/>
<comment type="subunit">
    <text evidence="6">Heterooligomer composed of large and small subunits.</text>
</comment>
<dbReference type="Gene3D" id="1.10.287.1040">
    <property type="entry name" value="Exonuclease VII, small subunit"/>
    <property type="match status" value="1"/>
</dbReference>
<evidence type="ECO:0000256" key="1">
    <source>
        <dbReference type="ARBA" id="ARBA00009998"/>
    </source>
</evidence>
<dbReference type="STRING" id="1033810.HLPCO_000441"/>
<keyword evidence="8" id="KW-1185">Reference proteome</keyword>
<dbReference type="Pfam" id="PF02609">
    <property type="entry name" value="Exonuc_VII_S"/>
    <property type="match status" value="1"/>
</dbReference>
<reference evidence="7 8" key="1">
    <citation type="journal article" date="2011" name="J. Bacteriol.">
        <title>Genome sequence of Haloplasma contractile, an unusual contractile bacterium from a deep-sea anoxic brine lake.</title>
        <authorList>
            <person name="Antunes A."/>
            <person name="Alam I."/>
            <person name="El Dorry H."/>
            <person name="Siam R."/>
            <person name="Robertson A."/>
            <person name="Bajic V.B."/>
            <person name="Stingl U."/>
        </authorList>
    </citation>
    <scope>NUCLEOTIDE SEQUENCE [LARGE SCALE GENOMIC DNA]</scope>
    <source>
        <strain evidence="7 8">SSD-17B</strain>
    </source>
</reference>
<evidence type="ECO:0000256" key="3">
    <source>
        <dbReference type="ARBA" id="ARBA00022722"/>
    </source>
</evidence>
<keyword evidence="4 6" id="KW-0378">Hydrolase</keyword>
<dbReference type="SUPFAM" id="SSF116842">
    <property type="entry name" value="XseB-like"/>
    <property type="match status" value="1"/>
</dbReference>
<keyword evidence="3 6" id="KW-0540">Nuclease</keyword>
<name>U2FM16_9MOLU</name>
<evidence type="ECO:0000313" key="8">
    <source>
        <dbReference type="Proteomes" id="UP000005707"/>
    </source>
</evidence>
<evidence type="ECO:0000313" key="7">
    <source>
        <dbReference type="EMBL" id="ERJ13775.1"/>
    </source>
</evidence>
<gene>
    <name evidence="6 7" type="primary">xseB</name>
    <name evidence="7" type="ORF">HLPCO_000441</name>
</gene>
<dbReference type="InterPro" id="IPR003761">
    <property type="entry name" value="Exonuc_VII_S"/>
</dbReference>
<dbReference type="GO" id="GO:0005829">
    <property type="term" value="C:cytosol"/>
    <property type="evidence" value="ECO:0007669"/>
    <property type="project" value="TreeGrafter"/>
</dbReference>
<evidence type="ECO:0000256" key="4">
    <source>
        <dbReference type="ARBA" id="ARBA00022801"/>
    </source>
</evidence>
<proteinExistence type="inferred from homology"/>
<protein>
    <recommendedName>
        <fullName evidence="6">Exodeoxyribonuclease 7 small subunit</fullName>
        <ecNumber evidence="6">3.1.11.6</ecNumber>
    </recommendedName>
    <alternativeName>
        <fullName evidence="6">Exodeoxyribonuclease VII small subunit</fullName>
        <shortName evidence="6">Exonuclease VII small subunit</shortName>
    </alternativeName>
</protein>
<evidence type="ECO:0000256" key="5">
    <source>
        <dbReference type="ARBA" id="ARBA00022839"/>
    </source>
</evidence>
<dbReference type="PANTHER" id="PTHR34137:SF1">
    <property type="entry name" value="EXODEOXYRIBONUCLEASE 7 SMALL SUBUNIT"/>
    <property type="match status" value="1"/>
</dbReference>
<comment type="similarity">
    <text evidence="1 6">Belongs to the XseB family.</text>
</comment>
<dbReference type="NCBIfam" id="TIGR01280">
    <property type="entry name" value="xseB"/>
    <property type="match status" value="1"/>
</dbReference>
<sequence length="73" mass="8274">MGENNTKQDYSFEQAMTELETIVRKLESGQVNLDDSISLYKKGLELTKFCNNKLTNAEKLIVNTMNNDQNEGA</sequence>
<dbReference type="AlphaFoldDB" id="U2FM16"/>
<dbReference type="Proteomes" id="UP000005707">
    <property type="component" value="Unassembled WGS sequence"/>
</dbReference>
<comment type="caution">
    <text evidence="7">The sequence shown here is derived from an EMBL/GenBank/DDBJ whole genome shotgun (WGS) entry which is preliminary data.</text>
</comment>
<evidence type="ECO:0000256" key="6">
    <source>
        <dbReference type="HAMAP-Rule" id="MF_00337"/>
    </source>
</evidence>
<dbReference type="InParanoid" id="U2FM16"/>
<dbReference type="NCBIfam" id="NF002139">
    <property type="entry name" value="PRK00977.1-3"/>
    <property type="match status" value="1"/>
</dbReference>
<keyword evidence="2 6" id="KW-0963">Cytoplasm</keyword>
<dbReference type="EC" id="3.1.11.6" evidence="6"/>
<comment type="catalytic activity">
    <reaction evidence="6">
        <text>Exonucleolytic cleavage in either 5'- to 3'- or 3'- to 5'-direction to yield nucleoside 5'-phosphates.</text>
        <dbReference type="EC" id="3.1.11.6"/>
    </reaction>
</comment>
<organism evidence="7 8">
    <name type="scientific">Haloplasma contractile SSD-17B</name>
    <dbReference type="NCBI Taxonomy" id="1033810"/>
    <lineage>
        <taxon>Bacteria</taxon>
        <taxon>Bacillati</taxon>
        <taxon>Mycoplasmatota</taxon>
        <taxon>Mollicutes</taxon>
        <taxon>Haloplasmatales</taxon>
        <taxon>Haloplasmataceae</taxon>
        <taxon>Haloplasma</taxon>
    </lineage>
</organism>